<dbReference type="EMBL" id="CM017706">
    <property type="protein sequence ID" value="TYG65703.1"/>
    <property type="molecule type" value="Genomic_DNA"/>
</dbReference>
<evidence type="ECO:0000313" key="1">
    <source>
        <dbReference type="EMBL" id="TYG65703.1"/>
    </source>
</evidence>
<sequence length="59" mass="6688">MNSYRKTFSKTWWFSLPLYSSASASPPHLCSLASPHHICLVISVGRPLSSLYFEETLKN</sequence>
<protein>
    <submittedName>
        <fullName evidence="1">Uncharacterized protein</fullName>
    </submittedName>
</protein>
<name>A0A5D2CBX4_GOSDA</name>
<dbReference type="Proteomes" id="UP000323506">
    <property type="component" value="Chromosome D06"/>
</dbReference>
<organism evidence="1 2">
    <name type="scientific">Gossypium darwinii</name>
    <name type="common">Darwin's cotton</name>
    <name type="synonym">Gossypium barbadense var. darwinii</name>
    <dbReference type="NCBI Taxonomy" id="34276"/>
    <lineage>
        <taxon>Eukaryota</taxon>
        <taxon>Viridiplantae</taxon>
        <taxon>Streptophyta</taxon>
        <taxon>Embryophyta</taxon>
        <taxon>Tracheophyta</taxon>
        <taxon>Spermatophyta</taxon>
        <taxon>Magnoliopsida</taxon>
        <taxon>eudicotyledons</taxon>
        <taxon>Gunneridae</taxon>
        <taxon>Pentapetalae</taxon>
        <taxon>rosids</taxon>
        <taxon>malvids</taxon>
        <taxon>Malvales</taxon>
        <taxon>Malvaceae</taxon>
        <taxon>Malvoideae</taxon>
        <taxon>Gossypium</taxon>
    </lineage>
</organism>
<proteinExistence type="predicted"/>
<accession>A0A5D2CBX4</accession>
<keyword evidence="2" id="KW-1185">Reference proteome</keyword>
<evidence type="ECO:0000313" key="2">
    <source>
        <dbReference type="Proteomes" id="UP000323506"/>
    </source>
</evidence>
<dbReference type="AlphaFoldDB" id="A0A5D2CBX4"/>
<reference evidence="1 2" key="1">
    <citation type="submission" date="2019-06" db="EMBL/GenBank/DDBJ databases">
        <title>WGS assembly of Gossypium darwinii.</title>
        <authorList>
            <person name="Chen Z.J."/>
            <person name="Sreedasyam A."/>
            <person name="Ando A."/>
            <person name="Song Q."/>
            <person name="De L."/>
            <person name="Hulse-Kemp A."/>
            <person name="Ding M."/>
            <person name="Ye W."/>
            <person name="Kirkbride R."/>
            <person name="Jenkins J."/>
            <person name="Plott C."/>
            <person name="Lovell J."/>
            <person name="Lin Y.-M."/>
            <person name="Vaughn R."/>
            <person name="Liu B."/>
            <person name="Li W."/>
            <person name="Simpson S."/>
            <person name="Scheffler B."/>
            <person name="Saski C."/>
            <person name="Grover C."/>
            <person name="Hu G."/>
            <person name="Conover J."/>
            <person name="Carlson J."/>
            <person name="Shu S."/>
            <person name="Boston L."/>
            <person name="Williams M."/>
            <person name="Peterson D."/>
            <person name="Mcgee K."/>
            <person name="Jones D."/>
            <person name="Wendel J."/>
            <person name="Stelly D."/>
            <person name="Grimwood J."/>
            <person name="Schmutz J."/>
        </authorList>
    </citation>
    <scope>NUCLEOTIDE SEQUENCE [LARGE SCALE GENOMIC DNA]</scope>
    <source>
        <strain evidence="1">1808015.09</strain>
    </source>
</reference>
<gene>
    <name evidence="1" type="ORF">ES288_D06G207600v1</name>
</gene>